<comment type="similarity">
    <text evidence="1 3">Belongs to the type-B carboxylesterase/lipase family.</text>
</comment>
<feature type="signal peptide" evidence="3">
    <location>
        <begin position="1"/>
        <end position="20"/>
    </location>
</feature>
<dbReference type="SUPFAM" id="SSF53474">
    <property type="entry name" value="alpha/beta-Hydrolases"/>
    <property type="match status" value="1"/>
</dbReference>
<name>A0ABR3RG95_9PLEO</name>
<dbReference type="Proteomes" id="UP001521785">
    <property type="component" value="Unassembled WGS sequence"/>
</dbReference>
<organism evidence="5 6">
    <name type="scientific">Paraconiothyrium brasiliense</name>
    <dbReference type="NCBI Taxonomy" id="300254"/>
    <lineage>
        <taxon>Eukaryota</taxon>
        <taxon>Fungi</taxon>
        <taxon>Dikarya</taxon>
        <taxon>Ascomycota</taxon>
        <taxon>Pezizomycotina</taxon>
        <taxon>Dothideomycetes</taxon>
        <taxon>Pleosporomycetidae</taxon>
        <taxon>Pleosporales</taxon>
        <taxon>Massarineae</taxon>
        <taxon>Didymosphaeriaceae</taxon>
        <taxon>Paraconiothyrium</taxon>
    </lineage>
</organism>
<keyword evidence="3" id="KW-0732">Signal</keyword>
<dbReference type="InterPro" id="IPR002018">
    <property type="entry name" value="CarbesteraseB"/>
</dbReference>
<dbReference type="PANTHER" id="PTHR11559">
    <property type="entry name" value="CARBOXYLESTERASE"/>
    <property type="match status" value="1"/>
</dbReference>
<dbReference type="Gene3D" id="3.40.50.1820">
    <property type="entry name" value="alpha/beta hydrolase"/>
    <property type="match status" value="1"/>
</dbReference>
<evidence type="ECO:0000313" key="5">
    <source>
        <dbReference type="EMBL" id="KAL1603470.1"/>
    </source>
</evidence>
<reference evidence="5 6" key="1">
    <citation type="submission" date="2024-02" db="EMBL/GenBank/DDBJ databases">
        <title>De novo assembly and annotation of 12 fungi associated with fruit tree decline syndrome in Ontario, Canada.</title>
        <authorList>
            <person name="Sulman M."/>
            <person name="Ellouze W."/>
            <person name="Ilyukhin E."/>
        </authorList>
    </citation>
    <scope>NUCLEOTIDE SEQUENCE [LARGE SCALE GENOMIC DNA]</scope>
    <source>
        <strain evidence="5 6">M42-189</strain>
    </source>
</reference>
<gene>
    <name evidence="5" type="ORF">SLS60_005057</name>
</gene>
<feature type="chain" id="PRO_5044997128" description="Carboxylic ester hydrolase" evidence="3">
    <location>
        <begin position="21"/>
        <end position="570"/>
    </location>
</feature>
<evidence type="ECO:0000313" key="6">
    <source>
        <dbReference type="Proteomes" id="UP001521785"/>
    </source>
</evidence>
<evidence type="ECO:0000259" key="4">
    <source>
        <dbReference type="Pfam" id="PF00135"/>
    </source>
</evidence>
<dbReference type="InterPro" id="IPR019826">
    <property type="entry name" value="Carboxylesterase_B_AS"/>
</dbReference>
<proteinExistence type="inferred from homology"/>
<evidence type="ECO:0000256" key="2">
    <source>
        <dbReference type="ARBA" id="ARBA00022801"/>
    </source>
</evidence>
<sequence length="570" mass="61349">MRCNIRALTLAATLIGLGAATPVSTSNATATTSVLLPEGTVIGSVGNDGVEYFRGIPFAQSPTGSLRLKPPVRLESFDNGSVQATGVGPACPQMSAIDINPLFLSVLVLPDVEQTLSFGSITGDETEDCLTISVMRPQGTPTDAKLPVLFWIYGGGFETGSSQQYDGSVLIPESVTQGKPIIFVTVNYRLGAFGFLGGSEVLADGAANLGLLDQRMGLEWVADNIAAFGGDPDAVTIWGQSAGAISVFDQLALFDGNNTHKDRPLFRGAIMDSGSITPTEPVDGVFAQEIFETVAEAAGCASPANSTKLECLRGVDYDTFQAASNSVPAYLGYNSLAFSYAPRPDGRILTASPEELAQEGKYAAVPMVIGNQQNEGTIFSLFQSNITTEADLVSYLNDIFFHNATREEVEGLVATYPENPDSPAGIGFSNFTYPEFKRLAAILGDWEFTFPARLLLETFPASVPAWSYEATYASGTPVLGTYHSTDLPYIYYKTDDVSKSIQDSYIAFVDCLNPNDYAPSNHSGYLTFWPTWQENKQLLELGANYTRLIDDDARAASYEYIRAHLDTLRL</sequence>
<dbReference type="InterPro" id="IPR029058">
    <property type="entry name" value="AB_hydrolase_fold"/>
</dbReference>
<comment type="caution">
    <text evidence="5">The sequence shown here is derived from an EMBL/GenBank/DDBJ whole genome shotgun (WGS) entry which is preliminary data.</text>
</comment>
<evidence type="ECO:0000256" key="1">
    <source>
        <dbReference type="ARBA" id="ARBA00005964"/>
    </source>
</evidence>
<dbReference type="Pfam" id="PF00135">
    <property type="entry name" value="COesterase"/>
    <property type="match status" value="1"/>
</dbReference>
<dbReference type="PROSITE" id="PS00122">
    <property type="entry name" value="CARBOXYLESTERASE_B_1"/>
    <property type="match status" value="1"/>
</dbReference>
<feature type="domain" description="Carboxylesterase type B" evidence="4">
    <location>
        <begin position="32"/>
        <end position="546"/>
    </location>
</feature>
<keyword evidence="2 3" id="KW-0378">Hydrolase</keyword>
<keyword evidence="6" id="KW-1185">Reference proteome</keyword>
<dbReference type="InterPro" id="IPR050309">
    <property type="entry name" value="Type-B_Carboxylest/Lipase"/>
</dbReference>
<protein>
    <recommendedName>
        <fullName evidence="3">Carboxylic ester hydrolase</fullName>
        <ecNumber evidence="3">3.1.1.-</ecNumber>
    </recommendedName>
</protein>
<evidence type="ECO:0000256" key="3">
    <source>
        <dbReference type="RuleBase" id="RU361235"/>
    </source>
</evidence>
<dbReference type="EMBL" id="JAKJXO020000006">
    <property type="protein sequence ID" value="KAL1603470.1"/>
    <property type="molecule type" value="Genomic_DNA"/>
</dbReference>
<accession>A0ABR3RG95</accession>
<dbReference type="EC" id="3.1.1.-" evidence="3"/>